<keyword evidence="9" id="KW-1185">Reference proteome</keyword>
<dbReference type="PROSITE" id="PS50043">
    <property type="entry name" value="HTH_LUXR_2"/>
    <property type="match status" value="1"/>
</dbReference>
<feature type="domain" description="HTH luxR-type" evidence="6">
    <location>
        <begin position="150"/>
        <end position="215"/>
    </location>
</feature>
<dbReference type="SUPFAM" id="SSF52172">
    <property type="entry name" value="CheY-like"/>
    <property type="match status" value="1"/>
</dbReference>
<dbReference type="PROSITE" id="PS50110">
    <property type="entry name" value="RESPONSE_REGULATORY"/>
    <property type="match status" value="1"/>
</dbReference>
<organism evidence="8 9">
    <name type="scientific">Flavihumibacter solisilvae</name>
    <dbReference type="NCBI Taxonomy" id="1349421"/>
    <lineage>
        <taxon>Bacteria</taxon>
        <taxon>Pseudomonadati</taxon>
        <taxon>Bacteroidota</taxon>
        <taxon>Chitinophagia</taxon>
        <taxon>Chitinophagales</taxon>
        <taxon>Chitinophagaceae</taxon>
        <taxon>Flavihumibacter</taxon>
    </lineage>
</organism>
<keyword evidence="3" id="KW-0238">DNA-binding</keyword>
<name>A0A0C1L595_9BACT</name>
<dbReference type="CDD" id="cd06170">
    <property type="entry name" value="LuxR_C_like"/>
    <property type="match status" value="1"/>
</dbReference>
<dbReference type="GO" id="GO:0003677">
    <property type="term" value="F:DNA binding"/>
    <property type="evidence" value="ECO:0007669"/>
    <property type="project" value="UniProtKB-KW"/>
</dbReference>
<dbReference type="GO" id="GO:0006355">
    <property type="term" value="P:regulation of DNA-templated transcription"/>
    <property type="evidence" value="ECO:0007669"/>
    <property type="project" value="InterPro"/>
</dbReference>
<evidence type="ECO:0000259" key="6">
    <source>
        <dbReference type="PROSITE" id="PS50043"/>
    </source>
</evidence>
<dbReference type="EMBL" id="JSVC01000010">
    <property type="protein sequence ID" value="KIC94721.1"/>
    <property type="molecule type" value="Genomic_DNA"/>
</dbReference>
<evidence type="ECO:0000313" key="9">
    <source>
        <dbReference type="Proteomes" id="UP000031408"/>
    </source>
</evidence>
<dbReference type="SMART" id="SM00448">
    <property type="entry name" value="REC"/>
    <property type="match status" value="1"/>
</dbReference>
<dbReference type="InterPro" id="IPR001789">
    <property type="entry name" value="Sig_transdc_resp-reg_receiver"/>
</dbReference>
<keyword evidence="1 5" id="KW-0597">Phosphoprotein</keyword>
<dbReference type="OrthoDB" id="9797341at2"/>
<gene>
    <name evidence="8" type="ORF">OI18_09550</name>
</gene>
<dbReference type="Pfam" id="PF00196">
    <property type="entry name" value="GerE"/>
    <property type="match status" value="1"/>
</dbReference>
<dbReference type="Pfam" id="PF00072">
    <property type="entry name" value="Response_reg"/>
    <property type="match status" value="1"/>
</dbReference>
<dbReference type="InterPro" id="IPR011006">
    <property type="entry name" value="CheY-like_superfamily"/>
</dbReference>
<keyword evidence="2" id="KW-0805">Transcription regulation</keyword>
<feature type="domain" description="Response regulatory" evidence="7">
    <location>
        <begin position="6"/>
        <end position="123"/>
    </location>
</feature>
<dbReference type="Proteomes" id="UP000031408">
    <property type="component" value="Unassembled WGS sequence"/>
</dbReference>
<dbReference type="Gene3D" id="3.40.50.2300">
    <property type="match status" value="1"/>
</dbReference>
<evidence type="ECO:0000259" key="7">
    <source>
        <dbReference type="PROSITE" id="PS50110"/>
    </source>
</evidence>
<keyword evidence="4" id="KW-0804">Transcription</keyword>
<dbReference type="InterPro" id="IPR016032">
    <property type="entry name" value="Sig_transdc_resp-reg_C-effctor"/>
</dbReference>
<evidence type="ECO:0000313" key="8">
    <source>
        <dbReference type="EMBL" id="KIC94721.1"/>
    </source>
</evidence>
<evidence type="ECO:0000256" key="2">
    <source>
        <dbReference type="ARBA" id="ARBA00023015"/>
    </source>
</evidence>
<dbReference type="STRING" id="1349421.OI18_09550"/>
<evidence type="ECO:0000256" key="5">
    <source>
        <dbReference type="PROSITE-ProRule" id="PRU00169"/>
    </source>
</evidence>
<sequence>MRQPFKVVLVDDHVLIRTGISAIVQSFHNYEVLFEASSGKEMIDRIEPGNLPDLVLMDVNMPEMDGYSATGWLTRHFPGVKTLALSMFDTENSIIRMFKAGVKGYVMKYSEPAELRAAMDALVQKGCYYSELVTGRLVHTIKKYDDDESAGNPLSELNDREIEFLKFACTELTYKEIAKQMYLSPRTIDGYRDSLFEKLSTKSRVGLVTFAIRNGIAVT</sequence>
<dbReference type="InterPro" id="IPR058245">
    <property type="entry name" value="NreC/VraR/RcsB-like_REC"/>
</dbReference>
<dbReference type="GO" id="GO:0000160">
    <property type="term" value="P:phosphorelay signal transduction system"/>
    <property type="evidence" value="ECO:0007669"/>
    <property type="project" value="InterPro"/>
</dbReference>
<reference evidence="8 9" key="1">
    <citation type="submission" date="2014-11" db="EMBL/GenBank/DDBJ databases">
        <title>Genome sequence of Flavihumibacter solisilvae 3-3.</title>
        <authorList>
            <person name="Zhou G."/>
            <person name="Li M."/>
            <person name="Wang G."/>
        </authorList>
    </citation>
    <scope>NUCLEOTIDE SEQUENCE [LARGE SCALE GENOMIC DNA]</scope>
    <source>
        <strain evidence="8 9">3-3</strain>
    </source>
</reference>
<protein>
    <submittedName>
        <fullName evidence="8">Ligand-binding protein SH3</fullName>
    </submittedName>
</protein>
<comment type="caution">
    <text evidence="8">The sequence shown here is derived from an EMBL/GenBank/DDBJ whole genome shotgun (WGS) entry which is preliminary data.</text>
</comment>
<proteinExistence type="predicted"/>
<dbReference type="InterPro" id="IPR000792">
    <property type="entry name" value="Tscrpt_reg_LuxR_C"/>
</dbReference>
<dbReference type="SMART" id="SM00421">
    <property type="entry name" value="HTH_LUXR"/>
    <property type="match status" value="1"/>
</dbReference>
<dbReference type="PANTHER" id="PTHR43214:SF41">
    <property type="entry name" value="NITRATE_NITRITE RESPONSE REGULATOR PROTEIN NARP"/>
    <property type="match status" value="1"/>
</dbReference>
<evidence type="ECO:0000256" key="1">
    <source>
        <dbReference type="ARBA" id="ARBA00022553"/>
    </source>
</evidence>
<dbReference type="CDD" id="cd17535">
    <property type="entry name" value="REC_NarL-like"/>
    <property type="match status" value="1"/>
</dbReference>
<dbReference type="RefSeq" id="WP_039139377.1">
    <property type="nucleotide sequence ID" value="NZ_JSVC01000010.1"/>
</dbReference>
<evidence type="ECO:0000256" key="3">
    <source>
        <dbReference type="ARBA" id="ARBA00023125"/>
    </source>
</evidence>
<evidence type="ECO:0000256" key="4">
    <source>
        <dbReference type="ARBA" id="ARBA00023163"/>
    </source>
</evidence>
<dbReference type="SUPFAM" id="SSF46894">
    <property type="entry name" value="C-terminal effector domain of the bipartite response regulators"/>
    <property type="match status" value="1"/>
</dbReference>
<dbReference type="PANTHER" id="PTHR43214">
    <property type="entry name" value="TWO-COMPONENT RESPONSE REGULATOR"/>
    <property type="match status" value="1"/>
</dbReference>
<dbReference type="AlphaFoldDB" id="A0A0C1L595"/>
<dbReference type="InterPro" id="IPR039420">
    <property type="entry name" value="WalR-like"/>
</dbReference>
<feature type="modified residue" description="4-aspartylphosphate" evidence="5">
    <location>
        <position position="58"/>
    </location>
</feature>
<accession>A0A0C1L595</accession>